<evidence type="ECO:0000256" key="1">
    <source>
        <dbReference type="ARBA" id="ARBA00004141"/>
    </source>
</evidence>
<organism evidence="13 14">
    <name type="scientific">Tigriopus californicus</name>
    <name type="common">Marine copepod</name>
    <dbReference type="NCBI Taxonomy" id="6832"/>
    <lineage>
        <taxon>Eukaryota</taxon>
        <taxon>Metazoa</taxon>
        <taxon>Ecdysozoa</taxon>
        <taxon>Arthropoda</taxon>
        <taxon>Crustacea</taxon>
        <taxon>Multicrustacea</taxon>
        <taxon>Hexanauplia</taxon>
        <taxon>Copepoda</taxon>
        <taxon>Harpacticoida</taxon>
        <taxon>Harpacticidae</taxon>
        <taxon>Tigriopus</taxon>
    </lineage>
</organism>
<evidence type="ECO:0000256" key="12">
    <source>
        <dbReference type="RuleBase" id="RU000679"/>
    </source>
</evidence>
<proteinExistence type="inferred from homology"/>
<keyword evidence="3 12" id="KW-0813">Transport</keyword>
<evidence type="ECO:0000256" key="4">
    <source>
        <dbReference type="ARBA" id="ARBA00022461"/>
    </source>
</evidence>
<keyword evidence="7" id="KW-0915">Sodium</keyword>
<keyword evidence="10 12" id="KW-0739">Sodium transport</keyword>
<dbReference type="AlphaFoldDB" id="A0A553P6W7"/>
<evidence type="ECO:0000256" key="6">
    <source>
        <dbReference type="ARBA" id="ARBA00022989"/>
    </source>
</evidence>
<evidence type="ECO:0000256" key="7">
    <source>
        <dbReference type="ARBA" id="ARBA00023053"/>
    </source>
</evidence>
<dbReference type="EMBL" id="VCGU01000007">
    <property type="protein sequence ID" value="TRY73433.1"/>
    <property type="molecule type" value="Genomic_DNA"/>
</dbReference>
<dbReference type="InterPro" id="IPR001873">
    <property type="entry name" value="ENaC"/>
</dbReference>
<protein>
    <submittedName>
        <fullName evidence="13">Uncharacterized protein</fullName>
    </submittedName>
</protein>
<dbReference type="Gene3D" id="1.10.287.770">
    <property type="entry name" value="YojJ-like"/>
    <property type="match status" value="1"/>
</dbReference>
<accession>A0A553P6W7</accession>
<dbReference type="GO" id="GO:0005272">
    <property type="term" value="F:sodium channel activity"/>
    <property type="evidence" value="ECO:0007669"/>
    <property type="project" value="UniProtKB-KW"/>
</dbReference>
<evidence type="ECO:0000313" key="13">
    <source>
        <dbReference type="EMBL" id="TRY73433.1"/>
    </source>
</evidence>
<evidence type="ECO:0000256" key="3">
    <source>
        <dbReference type="ARBA" id="ARBA00022448"/>
    </source>
</evidence>
<reference evidence="13 14" key="1">
    <citation type="journal article" date="2018" name="Nat. Ecol. Evol.">
        <title>Genomic signatures of mitonuclear coevolution across populations of Tigriopus californicus.</title>
        <authorList>
            <person name="Barreto F.S."/>
            <person name="Watson E.T."/>
            <person name="Lima T.G."/>
            <person name="Willett C.S."/>
            <person name="Edmands S."/>
            <person name="Li W."/>
            <person name="Burton R.S."/>
        </authorList>
    </citation>
    <scope>NUCLEOTIDE SEQUENCE [LARGE SCALE GENOMIC DNA]</scope>
    <source>
        <strain evidence="13 14">San Diego</strain>
    </source>
</reference>
<evidence type="ECO:0000256" key="11">
    <source>
        <dbReference type="ARBA" id="ARBA00023303"/>
    </source>
</evidence>
<sequence length="193" mass="21937">MNQFLDFNGRMGYTFRPNEAHYYQVAYEDIRTLPQPKSDHVHGETCTRQIYDRCIYSTLERVMLNSSGCVVPFLPSQAEICTSQPGINTTFWIAWNRVTNQLNDCNVPCEVLSVSLSGKNMKTRSDGLGQITLYFQPRVMRSEEHHLYTVLSLLAEIGGYVGLLLGYSLLHAASSISSFLETKIKIMEQQLVQ</sequence>
<keyword evidence="11 12" id="KW-0407">Ion channel</keyword>
<dbReference type="Proteomes" id="UP000318571">
    <property type="component" value="Chromosome 3"/>
</dbReference>
<evidence type="ECO:0000256" key="8">
    <source>
        <dbReference type="ARBA" id="ARBA00023065"/>
    </source>
</evidence>
<comment type="caution">
    <text evidence="13">The sequence shown here is derived from an EMBL/GenBank/DDBJ whole genome shotgun (WGS) entry which is preliminary data.</text>
</comment>
<comment type="similarity">
    <text evidence="2 12">Belongs to the amiloride-sensitive sodium channel (TC 1.A.6) family.</text>
</comment>
<keyword evidence="8 12" id="KW-0406">Ion transport</keyword>
<keyword evidence="5 12" id="KW-0812">Transmembrane</keyword>
<dbReference type="GO" id="GO:0016020">
    <property type="term" value="C:membrane"/>
    <property type="evidence" value="ECO:0007669"/>
    <property type="project" value="UniProtKB-SubCell"/>
</dbReference>
<keyword evidence="6" id="KW-1133">Transmembrane helix</keyword>
<gene>
    <name evidence="13" type="ORF">TCAL_01511</name>
</gene>
<keyword evidence="4 12" id="KW-0894">Sodium channel</keyword>
<keyword evidence="9" id="KW-0472">Membrane</keyword>
<evidence type="ECO:0000256" key="2">
    <source>
        <dbReference type="ARBA" id="ARBA00007193"/>
    </source>
</evidence>
<evidence type="ECO:0000256" key="10">
    <source>
        <dbReference type="ARBA" id="ARBA00023201"/>
    </source>
</evidence>
<evidence type="ECO:0000256" key="5">
    <source>
        <dbReference type="ARBA" id="ARBA00022692"/>
    </source>
</evidence>
<evidence type="ECO:0000256" key="9">
    <source>
        <dbReference type="ARBA" id="ARBA00023136"/>
    </source>
</evidence>
<keyword evidence="14" id="KW-1185">Reference proteome</keyword>
<dbReference type="Pfam" id="PF00858">
    <property type="entry name" value="ASC"/>
    <property type="match status" value="1"/>
</dbReference>
<name>A0A553P6W7_TIGCA</name>
<comment type="subcellular location">
    <subcellularLocation>
        <location evidence="1">Membrane</location>
        <topology evidence="1">Multi-pass membrane protein</topology>
    </subcellularLocation>
</comment>
<evidence type="ECO:0000313" key="14">
    <source>
        <dbReference type="Proteomes" id="UP000318571"/>
    </source>
</evidence>